<name>A0A1I5FDP1_9BACT</name>
<dbReference type="RefSeq" id="WP_091652917.1">
    <property type="nucleotide sequence ID" value="NZ_FOVW01000004.1"/>
</dbReference>
<protein>
    <recommendedName>
        <fullName evidence="3">DUF3352 domain-containing protein</fullName>
    </recommendedName>
</protein>
<dbReference type="STRING" id="226506.SAMN04488519_104337"/>
<evidence type="ECO:0008006" key="3">
    <source>
        <dbReference type="Google" id="ProtNLM"/>
    </source>
</evidence>
<evidence type="ECO:0000313" key="2">
    <source>
        <dbReference type="Proteomes" id="UP000199564"/>
    </source>
</evidence>
<keyword evidence="2" id="KW-1185">Reference proteome</keyword>
<gene>
    <name evidence="1" type="ORF">SAMN04488519_104337</name>
</gene>
<proteinExistence type="predicted"/>
<dbReference type="EMBL" id="FOVW01000004">
    <property type="protein sequence ID" value="SFO21759.1"/>
    <property type="molecule type" value="Genomic_DNA"/>
</dbReference>
<reference evidence="2" key="1">
    <citation type="submission" date="2016-10" db="EMBL/GenBank/DDBJ databases">
        <authorList>
            <person name="Varghese N."/>
            <person name="Submissions S."/>
        </authorList>
    </citation>
    <scope>NUCLEOTIDE SEQUENCE [LARGE SCALE GENOMIC DNA]</scope>
    <source>
        <strain evidence="2">DSM 15282</strain>
    </source>
</reference>
<dbReference type="Proteomes" id="UP000199564">
    <property type="component" value="Unassembled WGS sequence"/>
</dbReference>
<evidence type="ECO:0000313" key="1">
    <source>
        <dbReference type="EMBL" id="SFO21759.1"/>
    </source>
</evidence>
<sequence length="901" mass="101671">MKIWKSLLVLLTVLTLAAAGYWVYTKYFSSTKISNLELLSQDAVFVLESQQTGDFWNELVAHPSWNIFKNYPAFQKLSSHLITLDSLTGNSGKVNQLLNKNTFTVSYHPTGSENFDLLFTLQASEGTGQNLQEEITQKLPKGARLSTRSYSDQPVIEYFDEKNTRSWSFSFLGSVIVASQSSLLIEEAIRNFINPELPTYQDLIPKNQQNTKSRPTLWVSGKGLGSLLRGVGNQRESLAVRSLQNLEAVTGLEISLEEGEIRMEGPIFLQEDINFTPSISANLTEIQKAISMATYSVTQFNLQSIFETQALENRAFSGKSTFLAEVQRNLVDRGFLDSFTGELYLLELEAFGGSSQNLALLGRSSESQQAFDLLRNFVNSQGSQTTDFYANKEILYVGDEEFPAHLFKGKFFGFNQTFITQVDELLIFANSQQAMKLILDDYQNQNNWANEQRAPEAKKALSPTSGFSRIYLTSKIWDSWTKLANPSWSTFLQKYASAFQAFPYVSFKINQIGEERRATLILPLASTDIKEIKTETMVSLKAESKIPFSSKLIFGPQAISNYQDGTEDIIVQDQENVVYLINSAGEIVYNQKLSGPIVSDVFQIDYYKNGKLQALLATSDAIYGIDRLGNPLPNYPFRFNSEKIRHLNLVDYDNNKEYRYFLSTEQGSLYLLDKTGERLEGWNPLQIGGKTVSPPTHYRVPGKGDFMVASTESGSLFLFNRRGEKQSGSPIKLTDELSSGLVYNRTAGSAGFFLSAISSNGEIIHVNFDGEVTYRNQLIIEDKDNDFVLVPDQQEMDFVIISRNFNQIKVMNREEEELFTVRVAEGNLKYQYFDFGSGRKIIVITDPLQEFSYLYDMSGNLLTQLPPESLGKLEISYQANLGQYLIRTISGNYLTTYQLSD</sequence>
<dbReference type="AlphaFoldDB" id="A0A1I5FDP1"/>
<dbReference type="SUPFAM" id="SSF63829">
    <property type="entry name" value="Calcium-dependent phosphotriesterase"/>
    <property type="match status" value="1"/>
</dbReference>
<organism evidence="1 2">
    <name type="scientific">Algoriphagus ornithinivorans</name>
    <dbReference type="NCBI Taxonomy" id="226506"/>
    <lineage>
        <taxon>Bacteria</taxon>
        <taxon>Pseudomonadati</taxon>
        <taxon>Bacteroidota</taxon>
        <taxon>Cytophagia</taxon>
        <taxon>Cytophagales</taxon>
        <taxon>Cyclobacteriaceae</taxon>
        <taxon>Algoriphagus</taxon>
    </lineage>
</organism>
<accession>A0A1I5FDP1</accession>